<protein>
    <submittedName>
        <fullName evidence="1">16S rRNA (Cytosine(1402)-N(4))-methyltransferase</fullName>
    </submittedName>
</protein>
<dbReference type="Gene3D" id="3.40.50.150">
    <property type="entry name" value="Vaccinia Virus protein VP39"/>
    <property type="match status" value="1"/>
</dbReference>
<evidence type="ECO:0000313" key="2">
    <source>
        <dbReference type="Proteomes" id="UP000195437"/>
    </source>
</evidence>
<gene>
    <name evidence="1" type="ORF">CBW65_11705</name>
</gene>
<proteinExistence type="predicted"/>
<dbReference type="RefSeq" id="WP_087456981.1">
    <property type="nucleotide sequence ID" value="NZ_CP021434.1"/>
</dbReference>
<organism evidence="1 2">
    <name type="scientific">Tumebacillus avium</name>
    <dbReference type="NCBI Taxonomy" id="1903704"/>
    <lineage>
        <taxon>Bacteria</taxon>
        <taxon>Bacillati</taxon>
        <taxon>Bacillota</taxon>
        <taxon>Bacilli</taxon>
        <taxon>Bacillales</taxon>
        <taxon>Alicyclobacillaceae</taxon>
        <taxon>Tumebacillus</taxon>
    </lineage>
</organism>
<keyword evidence="1" id="KW-0489">Methyltransferase</keyword>
<dbReference type="GO" id="GO:0008168">
    <property type="term" value="F:methyltransferase activity"/>
    <property type="evidence" value="ECO:0007669"/>
    <property type="project" value="UniProtKB-KW"/>
</dbReference>
<dbReference type="PANTHER" id="PTHR35276">
    <property type="entry name" value="S-ADENOSYL-L-METHIONINE-DEPENDENT METHYLTRANSFERASES SUPERFAMILY PROTEIN"/>
    <property type="match status" value="1"/>
</dbReference>
<name>A0A1Y0IM15_9BACL</name>
<evidence type="ECO:0000313" key="1">
    <source>
        <dbReference type="EMBL" id="ARU61602.1"/>
    </source>
</evidence>
<dbReference type="SUPFAM" id="SSF53335">
    <property type="entry name" value="S-adenosyl-L-methionine-dependent methyltransferases"/>
    <property type="match status" value="1"/>
</dbReference>
<sequence>MIIRPMLRYMRELLSEVLEPGDLAIDATVGKGSDTLFLAERVGESGQVIGFDVQETALEKARTRLVEAGMPGRVDLKLESHAAMRDAVPRDWHGRVKAVTFNLGYLPGGDPEVVTVAESTLTALDAALELLATGGVMTVMLYSGHEQGKAETRAVLDWAESVELERAHVLLYRFLNQQNDPPVLIALEKRG</sequence>
<dbReference type="InterPro" id="IPR029063">
    <property type="entry name" value="SAM-dependent_MTases_sf"/>
</dbReference>
<keyword evidence="2" id="KW-1185">Reference proteome</keyword>
<keyword evidence="1" id="KW-0808">Transferase</keyword>
<dbReference type="OrthoDB" id="9792989at2"/>
<dbReference type="Pfam" id="PF06962">
    <property type="entry name" value="rRNA_methylase"/>
    <property type="match status" value="1"/>
</dbReference>
<dbReference type="Proteomes" id="UP000195437">
    <property type="component" value="Chromosome"/>
</dbReference>
<dbReference type="GO" id="GO:0032259">
    <property type="term" value="P:methylation"/>
    <property type="evidence" value="ECO:0007669"/>
    <property type="project" value="UniProtKB-KW"/>
</dbReference>
<dbReference type="AlphaFoldDB" id="A0A1Y0IM15"/>
<dbReference type="InterPro" id="IPR010719">
    <property type="entry name" value="MnmM_MeTrfase"/>
</dbReference>
<reference evidence="2" key="1">
    <citation type="submission" date="2017-05" db="EMBL/GenBank/DDBJ databases">
        <authorList>
            <person name="Sung H."/>
        </authorList>
    </citation>
    <scope>NUCLEOTIDE SEQUENCE [LARGE SCALE GENOMIC DNA]</scope>
    <source>
        <strain evidence="2">AR23208</strain>
    </source>
</reference>
<dbReference type="PANTHER" id="PTHR35276:SF1">
    <property type="entry name" value="TRNA (MNM(5)S(2)U34)-METHYLTRANSFERASE, CHLOROPLASTIC"/>
    <property type="match status" value="1"/>
</dbReference>
<dbReference type="EMBL" id="CP021434">
    <property type="protein sequence ID" value="ARU61602.1"/>
    <property type="molecule type" value="Genomic_DNA"/>
</dbReference>
<accession>A0A1Y0IM15</accession>
<dbReference type="KEGG" id="tum:CBW65_11705"/>